<dbReference type="RefSeq" id="WP_076617858.1">
    <property type="nucleotide sequence ID" value="NZ_CP019323.1"/>
</dbReference>
<dbReference type="AlphaFoldDB" id="A0A1P8Q5I6"/>
<proteinExistence type="predicted"/>
<gene>
    <name evidence="1" type="ORF">BTM29_11340</name>
</gene>
<organism evidence="1 2">
    <name type="scientific">Companilactobacillus allii</name>
    <dbReference type="NCBI Taxonomy" id="1847728"/>
    <lineage>
        <taxon>Bacteria</taxon>
        <taxon>Bacillati</taxon>
        <taxon>Bacillota</taxon>
        <taxon>Bacilli</taxon>
        <taxon>Lactobacillales</taxon>
        <taxon>Lactobacillaceae</taxon>
        <taxon>Companilactobacillus</taxon>
    </lineage>
</organism>
<dbReference type="STRING" id="1847728.BTM29_11340"/>
<dbReference type="EMBL" id="CP019323">
    <property type="protein sequence ID" value="APX73108.1"/>
    <property type="molecule type" value="Genomic_DNA"/>
</dbReference>
<name>A0A1P8Q5I6_9LACO</name>
<accession>A0A1P8Q5I6</accession>
<reference evidence="2" key="1">
    <citation type="submission" date="2016-12" db="EMBL/GenBank/DDBJ databases">
        <authorList>
            <person name="Jung M.Y."/>
            <person name="Lee S.H."/>
        </authorList>
    </citation>
    <scope>NUCLEOTIDE SEQUENCE [LARGE SCALE GENOMIC DNA]</scope>
    <source>
        <strain evidence="2">WiKim39</strain>
    </source>
</reference>
<protein>
    <submittedName>
        <fullName evidence="1">Uncharacterized protein</fullName>
    </submittedName>
</protein>
<keyword evidence="2" id="KW-1185">Reference proteome</keyword>
<evidence type="ECO:0000313" key="2">
    <source>
        <dbReference type="Proteomes" id="UP000187499"/>
    </source>
</evidence>
<evidence type="ECO:0000313" key="1">
    <source>
        <dbReference type="EMBL" id="APX73108.1"/>
    </source>
</evidence>
<dbReference type="KEGG" id="lalw:BTM29_11340"/>
<sequence>MKKLNIQKLTQIDSGQLTDRYESDYMTLLKEKNILTVQVADLQNLINQIYENSPEAIPEGYLTEDKK</sequence>
<dbReference type="Proteomes" id="UP000187499">
    <property type="component" value="Chromosome"/>
</dbReference>